<comment type="caution">
    <text evidence="6">The sequence shown here is derived from an EMBL/GenBank/DDBJ whole genome shotgun (WGS) entry which is preliminary data.</text>
</comment>
<dbReference type="PANTHER" id="PTHR11360:SF284">
    <property type="entry name" value="EG:103B4.3 PROTEIN-RELATED"/>
    <property type="match status" value="1"/>
</dbReference>
<feature type="domain" description="Major facilitator superfamily (MFS) profile" evidence="5">
    <location>
        <begin position="4"/>
        <end position="388"/>
    </location>
</feature>
<dbReference type="PANTHER" id="PTHR11360">
    <property type="entry name" value="MONOCARBOXYLATE TRANSPORTER"/>
    <property type="match status" value="1"/>
</dbReference>
<dbReference type="Pfam" id="PF07690">
    <property type="entry name" value="MFS_1"/>
    <property type="match status" value="1"/>
</dbReference>
<feature type="transmembrane region" description="Helical" evidence="4">
    <location>
        <begin position="133"/>
        <end position="156"/>
    </location>
</feature>
<feature type="transmembrane region" description="Helical" evidence="4">
    <location>
        <begin position="73"/>
        <end position="91"/>
    </location>
</feature>
<feature type="transmembrane region" description="Helical" evidence="4">
    <location>
        <begin position="298"/>
        <end position="321"/>
    </location>
</feature>
<dbReference type="PROSITE" id="PS50850">
    <property type="entry name" value="MFS"/>
    <property type="match status" value="1"/>
</dbReference>
<feature type="transmembrane region" description="Helical" evidence="4">
    <location>
        <begin position="162"/>
        <end position="181"/>
    </location>
</feature>
<feature type="transmembrane region" description="Helical" evidence="4">
    <location>
        <begin position="210"/>
        <end position="231"/>
    </location>
</feature>
<dbReference type="InterPro" id="IPR050327">
    <property type="entry name" value="Proton-linked_MCT"/>
</dbReference>
<keyword evidence="3 4" id="KW-0472">Membrane</keyword>
<feature type="transmembrane region" description="Helical" evidence="4">
    <location>
        <begin position="97"/>
        <end position="121"/>
    </location>
</feature>
<dbReference type="CDD" id="cd17355">
    <property type="entry name" value="MFS_YcxA_like"/>
    <property type="match status" value="1"/>
</dbReference>
<feature type="transmembrane region" description="Helical" evidence="4">
    <location>
        <begin position="243"/>
        <end position="263"/>
    </location>
</feature>
<dbReference type="InterPro" id="IPR011701">
    <property type="entry name" value="MFS"/>
</dbReference>
<keyword evidence="1 4" id="KW-0812">Transmembrane</keyword>
<feature type="transmembrane region" description="Helical" evidence="4">
    <location>
        <begin position="362"/>
        <end position="383"/>
    </location>
</feature>
<dbReference type="Gene3D" id="1.20.1250.20">
    <property type="entry name" value="MFS general substrate transporter like domains"/>
    <property type="match status" value="2"/>
</dbReference>
<accession>A0ABT7FEZ0</accession>
<feature type="transmembrane region" description="Helical" evidence="4">
    <location>
        <begin position="7"/>
        <end position="29"/>
    </location>
</feature>
<keyword evidence="7" id="KW-1185">Reference proteome</keyword>
<evidence type="ECO:0000313" key="6">
    <source>
        <dbReference type="EMBL" id="MDK3073663.1"/>
    </source>
</evidence>
<dbReference type="InterPro" id="IPR036259">
    <property type="entry name" value="MFS_trans_sf"/>
</dbReference>
<gene>
    <name evidence="6" type="ORF">QO034_11115</name>
</gene>
<feature type="transmembrane region" description="Helical" evidence="4">
    <location>
        <begin position="41"/>
        <end position="61"/>
    </location>
</feature>
<proteinExistence type="predicted"/>
<feature type="transmembrane region" description="Helical" evidence="4">
    <location>
        <begin position="275"/>
        <end position="292"/>
    </location>
</feature>
<organism evidence="6 7">
    <name type="scientific">Sedimentitalea xiamensis</name>
    <dbReference type="NCBI Taxonomy" id="3050037"/>
    <lineage>
        <taxon>Bacteria</taxon>
        <taxon>Pseudomonadati</taxon>
        <taxon>Pseudomonadota</taxon>
        <taxon>Alphaproteobacteria</taxon>
        <taxon>Rhodobacterales</taxon>
        <taxon>Paracoccaceae</taxon>
        <taxon>Sedimentitalea</taxon>
    </lineage>
</organism>
<dbReference type="Proteomes" id="UP001227126">
    <property type="component" value="Unassembled WGS sequence"/>
</dbReference>
<dbReference type="InterPro" id="IPR020846">
    <property type="entry name" value="MFS_dom"/>
</dbReference>
<dbReference type="RefSeq" id="WP_284485602.1">
    <property type="nucleotide sequence ID" value="NZ_JASNJE010000011.1"/>
</dbReference>
<evidence type="ECO:0000256" key="1">
    <source>
        <dbReference type="ARBA" id="ARBA00022692"/>
    </source>
</evidence>
<dbReference type="SUPFAM" id="SSF103473">
    <property type="entry name" value="MFS general substrate transporter"/>
    <property type="match status" value="1"/>
</dbReference>
<protein>
    <submittedName>
        <fullName evidence="6">MFS transporter</fullName>
    </submittedName>
</protein>
<evidence type="ECO:0000256" key="4">
    <source>
        <dbReference type="SAM" id="Phobius"/>
    </source>
</evidence>
<evidence type="ECO:0000256" key="2">
    <source>
        <dbReference type="ARBA" id="ARBA00022989"/>
    </source>
</evidence>
<feature type="transmembrane region" description="Helical" evidence="4">
    <location>
        <begin position="333"/>
        <end position="356"/>
    </location>
</feature>
<name>A0ABT7FEZ0_9RHOB</name>
<dbReference type="EMBL" id="JASNJE010000011">
    <property type="protein sequence ID" value="MDK3073663.1"/>
    <property type="molecule type" value="Genomic_DNA"/>
</dbReference>
<sequence>MQTKYRVVIGGCLIQFTVIGLLFSFGLLIKALEVEYGWSRTLMSACTSVAFLGMGILAMVVGPLSDRLGPRRVLLVSGAAYGAGFVLMSQVGAPWQLFLLFATLIPLGLGSHDVVTLSTVARWFEGRRGMMTAVVKVGTALGQILVPPMAAVLIVALGWRGAVVVLGLAALAVLLAAALMMEHPGAPEGRAARGPGVGADFSQARRSRSFWTLCAVQFLTFVTVMTIPLHLPVYGMDLGMTPPAAAALLSVVGGASILGRLTVGRLLDLIGGRNAFAGCYLALIASLAGFAATEAPGLLYPVVAVYGFAHGGLFVVVSPTVAEYYGMRAHGAIFGAILFFGTLGGSIGPVLAGAIFDATGAYAMAFRALLVLAVLGLVLIFSLPSRQAAAEQPLA</sequence>
<reference evidence="6 7" key="1">
    <citation type="submission" date="2023-05" db="EMBL/GenBank/DDBJ databases">
        <title>Sedimentitalea sp. nov. JM2-8.</title>
        <authorList>
            <person name="Huang J."/>
        </authorList>
    </citation>
    <scope>NUCLEOTIDE SEQUENCE [LARGE SCALE GENOMIC DNA]</scope>
    <source>
        <strain evidence="6 7">JM2-8</strain>
    </source>
</reference>
<evidence type="ECO:0000313" key="7">
    <source>
        <dbReference type="Proteomes" id="UP001227126"/>
    </source>
</evidence>
<evidence type="ECO:0000259" key="5">
    <source>
        <dbReference type="PROSITE" id="PS50850"/>
    </source>
</evidence>
<keyword evidence="2 4" id="KW-1133">Transmembrane helix</keyword>
<evidence type="ECO:0000256" key="3">
    <source>
        <dbReference type="ARBA" id="ARBA00023136"/>
    </source>
</evidence>